<accession>D7CEW9</accession>
<gene>
    <name evidence="2" type="ordered locus">SBI_07871</name>
</gene>
<dbReference type="RefSeq" id="WP_014180441.1">
    <property type="nucleotide sequence ID" value="NC_016582.1"/>
</dbReference>
<evidence type="ECO:0000313" key="2">
    <source>
        <dbReference type="EMBL" id="ADI10991.1"/>
    </source>
</evidence>
<dbReference type="KEGG" id="sbh:SBI_07871"/>
<evidence type="ECO:0000313" key="3">
    <source>
        <dbReference type="Proteomes" id="UP000000377"/>
    </source>
</evidence>
<sequence length="102" mass="10112">MSAVSDARAVAAGRRVGVMPAASPRGRRNERVGAAGDVRAAAGARSAVAHAASGPRQALAAAGAPQTHAALLSPPQAPAPPQQRPARARGHGVTVDGDRGTW</sequence>
<organism evidence="2 3">
    <name type="scientific">Streptomyces bingchenggensis (strain BCW-1)</name>
    <dbReference type="NCBI Taxonomy" id="749414"/>
    <lineage>
        <taxon>Bacteria</taxon>
        <taxon>Bacillati</taxon>
        <taxon>Actinomycetota</taxon>
        <taxon>Actinomycetes</taxon>
        <taxon>Kitasatosporales</taxon>
        <taxon>Streptomycetaceae</taxon>
        <taxon>Streptomyces</taxon>
    </lineage>
</organism>
<keyword evidence="3" id="KW-1185">Reference proteome</keyword>
<proteinExistence type="predicted"/>
<reference evidence="2 3" key="1">
    <citation type="journal article" date="2010" name="J. Bacteriol.">
        <title>Genome sequence of the milbemycin-producing bacterium Streptomyces bingchenggensis.</title>
        <authorList>
            <person name="Wang X.J."/>
            <person name="Yan Y.J."/>
            <person name="Zhang B."/>
            <person name="An J."/>
            <person name="Wang J.J."/>
            <person name="Tian J."/>
            <person name="Jiang L."/>
            <person name="Chen Y.H."/>
            <person name="Huang S.X."/>
            <person name="Yin M."/>
            <person name="Zhang J."/>
            <person name="Gao A.L."/>
            <person name="Liu C.X."/>
            <person name="Zhu Z.X."/>
            <person name="Xiang W.S."/>
        </authorList>
    </citation>
    <scope>NUCLEOTIDE SEQUENCE [LARGE SCALE GENOMIC DNA]</scope>
    <source>
        <strain evidence="2 3">BCW-1</strain>
    </source>
</reference>
<dbReference type="AlphaFoldDB" id="D7CEW9"/>
<dbReference type="PATRIC" id="fig|749414.3.peg.8096"/>
<feature type="region of interest" description="Disordered" evidence="1">
    <location>
        <begin position="56"/>
        <end position="102"/>
    </location>
</feature>
<dbReference type="EMBL" id="CP002047">
    <property type="protein sequence ID" value="ADI10991.1"/>
    <property type="molecule type" value="Genomic_DNA"/>
</dbReference>
<protein>
    <submittedName>
        <fullName evidence="2">Uncharacterized protein</fullName>
    </submittedName>
</protein>
<evidence type="ECO:0000256" key="1">
    <source>
        <dbReference type="SAM" id="MobiDB-lite"/>
    </source>
</evidence>
<name>D7CEW9_STRBB</name>
<feature type="region of interest" description="Disordered" evidence="1">
    <location>
        <begin position="1"/>
        <end position="31"/>
    </location>
</feature>
<feature type="compositionally biased region" description="Low complexity" evidence="1">
    <location>
        <begin position="1"/>
        <end position="22"/>
    </location>
</feature>
<dbReference type="Proteomes" id="UP000000377">
    <property type="component" value="Chromosome"/>
</dbReference>
<dbReference type="HOGENOM" id="CLU_2275769_0_0_11"/>
<dbReference type="STRING" id="749414.SBI_07871"/>